<dbReference type="Proteomes" id="UP001107558">
    <property type="component" value="Chromosome 1"/>
</dbReference>
<evidence type="ECO:0008006" key="4">
    <source>
        <dbReference type="Google" id="ProtNLM"/>
    </source>
</evidence>
<comment type="caution">
    <text evidence="2">The sequence shown here is derived from an EMBL/GenBank/DDBJ whole genome shotgun (WGS) entry which is preliminary data.</text>
</comment>
<evidence type="ECO:0000256" key="1">
    <source>
        <dbReference type="SAM" id="SignalP"/>
    </source>
</evidence>
<organism evidence="2 3">
    <name type="scientific">Polypedilum vanderplanki</name>
    <name type="common">Sleeping chironomid midge</name>
    <dbReference type="NCBI Taxonomy" id="319348"/>
    <lineage>
        <taxon>Eukaryota</taxon>
        <taxon>Metazoa</taxon>
        <taxon>Ecdysozoa</taxon>
        <taxon>Arthropoda</taxon>
        <taxon>Hexapoda</taxon>
        <taxon>Insecta</taxon>
        <taxon>Pterygota</taxon>
        <taxon>Neoptera</taxon>
        <taxon>Endopterygota</taxon>
        <taxon>Diptera</taxon>
        <taxon>Nematocera</taxon>
        <taxon>Chironomoidea</taxon>
        <taxon>Chironomidae</taxon>
        <taxon>Chironominae</taxon>
        <taxon>Polypedilum</taxon>
        <taxon>Polypedilum</taxon>
    </lineage>
</organism>
<evidence type="ECO:0000313" key="2">
    <source>
        <dbReference type="EMBL" id="KAG5682775.1"/>
    </source>
</evidence>
<keyword evidence="3" id="KW-1185">Reference proteome</keyword>
<keyword evidence="1" id="KW-0732">Signal</keyword>
<evidence type="ECO:0000313" key="3">
    <source>
        <dbReference type="Proteomes" id="UP001107558"/>
    </source>
</evidence>
<gene>
    <name evidence="2" type="ORF">PVAND_012107</name>
</gene>
<dbReference type="OrthoDB" id="6616542at2759"/>
<feature type="chain" id="PRO_5039911520" description="Secreted protein" evidence="1">
    <location>
        <begin position="22"/>
        <end position="160"/>
    </location>
</feature>
<feature type="signal peptide" evidence="1">
    <location>
        <begin position="1"/>
        <end position="21"/>
    </location>
</feature>
<name>A0A9J6CLR1_POLVA</name>
<protein>
    <recommendedName>
        <fullName evidence="4">Secreted protein</fullName>
    </recommendedName>
</protein>
<accession>A0A9J6CLR1</accession>
<reference evidence="2" key="1">
    <citation type="submission" date="2021-03" db="EMBL/GenBank/DDBJ databases">
        <title>Chromosome level genome of the anhydrobiotic midge Polypedilum vanderplanki.</title>
        <authorList>
            <person name="Yoshida Y."/>
            <person name="Kikawada T."/>
            <person name="Gusev O."/>
        </authorList>
    </citation>
    <scope>NUCLEOTIDE SEQUENCE</scope>
    <source>
        <strain evidence="2">NIAS01</strain>
        <tissue evidence="2">Whole body or cell culture</tissue>
    </source>
</reference>
<dbReference type="EMBL" id="JADBJN010000001">
    <property type="protein sequence ID" value="KAG5682775.1"/>
    <property type="molecule type" value="Genomic_DNA"/>
</dbReference>
<dbReference type="AlphaFoldDB" id="A0A9J6CLR1"/>
<sequence length="160" mass="17747">MNYLELLVCLILSYFAHETNSFPQNLKDVAAAVKQTDLHYYYNDALDAIPFENSPHKDNAKEEYEGFGSKALSIYDNTQKKTSDIFKPQPVVDGIKSESEKFGNTGDQLRPLQNVVVSTMSVVSNVVNKILDAPGNAFQFITRNLNVGLNMIGGKLVGLQ</sequence>
<proteinExistence type="predicted"/>